<proteinExistence type="predicted"/>
<evidence type="ECO:0000313" key="3">
    <source>
        <dbReference type="Proteomes" id="UP000198406"/>
    </source>
</evidence>
<organism evidence="2 3">
    <name type="scientific">Fistulifera solaris</name>
    <name type="common">Oleaginous diatom</name>
    <dbReference type="NCBI Taxonomy" id="1519565"/>
    <lineage>
        <taxon>Eukaryota</taxon>
        <taxon>Sar</taxon>
        <taxon>Stramenopiles</taxon>
        <taxon>Ochrophyta</taxon>
        <taxon>Bacillariophyta</taxon>
        <taxon>Bacillariophyceae</taxon>
        <taxon>Bacillariophycidae</taxon>
        <taxon>Naviculales</taxon>
        <taxon>Naviculaceae</taxon>
        <taxon>Fistulifera</taxon>
    </lineage>
</organism>
<accession>A0A1Z5JFS3</accession>
<dbReference type="AlphaFoldDB" id="A0A1Z5JFS3"/>
<dbReference type="Proteomes" id="UP000198406">
    <property type="component" value="Unassembled WGS sequence"/>
</dbReference>
<sequence>MTNSSIPNTPSVSHRRAAAAAVTKALLDPPARPPRRTCSVQTLSALATSCPADFPLTLTCSSPPDIFRLEPRLLLAATSSVCDRRVSSSSTASSARLPRIRDFLEEDDDHEDLPPCKRLKMRSSTMRW</sequence>
<feature type="compositionally biased region" description="Polar residues" evidence="1">
    <location>
        <begin position="1"/>
        <end position="12"/>
    </location>
</feature>
<reference evidence="2 3" key="1">
    <citation type="journal article" date="2015" name="Plant Cell">
        <title>Oil accumulation by the oleaginous diatom Fistulifera solaris as revealed by the genome and transcriptome.</title>
        <authorList>
            <person name="Tanaka T."/>
            <person name="Maeda Y."/>
            <person name="Veluchamy A."/>
            <person name="Tanaka M."/>
            <person name="Abida H."/>
            <person name="Marechal E."/>
            <person name="Bowler C."/>
            <person name="Muto M."/>
            <person name="Sunaga Y."/>
            <person name="Tanaka M."/>
            <person name="Yoshino T."/>
            <person name="Taniguchi T."/>
            <person name="Fukuda Y."/>
            <person name="Nemoto M."/>
            <person name="Matsumoto M."/>
            <person name="Wong P.S."/>
            <person name="Aburatani S."/>
            <person name="Fujibuchi W."/>
        </authorList>
    </citation>
    <scope>NUCLEOTIDE SEQUENCE [LARGE SCALE GENOMIC DNA]</scope>
    <source>
        <strain evidence="2 3">JPCC DA0580</strain>
    </source>
</reference>
<keyword evidence="3" id="KW-1185">Reference proteome</keyword>
<name>A0A1Z5JFS3_FISSO</name>
<dbReference type="EMBL" id="BDSP01000055">
    <property type="protein sequence ID" value="GAX12853.1"/>
    <property type="molecule type" value="Genomic_DNA"/>
</dbReference>
<evidence type="ECO:0000256" key="1">
    <source>
        <dbReference type="SAM" id="MobiDB-lite"/>
    </source>
</evidence>
<feature type="region of interest" description="Disordered" evidence="1">
    <location>
        <begin position="1"/>
        <end position="35"/>
    </location>
</feature>
<gene>
    <name evidence="2" type="ORF">FisN_15Hu335</name>
</gene>
<protein>
    <submittedName>
        <fullName evidence="2">Uncharacterized protein</fullName>
    </submittedName>
</protein>
<comment type="caution">
    <text evidence="2">The sequence shown here is derived from an EMBL/GenBank/DDBJ whole genome shotgun (WGS) entry which is preliminary data.</text>
</comment>
<evidence type="ECO:0000313" key="2">
    <source>
        <dbReference type="EMBL" id="GAX12853.1"/>
    </source>
</evidence>
<dbReference type="InParanoid" id="A0A1Z5JFS3"/>